<accession>A0A9P0ZM53</accession>
<feature type="region of interest" description="Disordered" evidence="5">
    <location>
        <begin position="710"/>
        <end position="817"/>
    </location>
</feature>
<name>A0A9P0ZM53_CUSEU</name>
<evidence type="ECO:0000256" key="5">
    <source>
        <dbReference type="SAM" id="MobiDB-lite"/>
    </source>
</evidence>
<feature type="compositionally biased region" description="Basic residues" evidence="5">
    <location>
        <begin position="722"/>
        <end position="736"/>
    </location>
</feature>
<feature type="compositionally biased region" description="Polar residues" evidence="5">
    <location>
        <begin position="761"/>
        <end position="770"/>
    </location>
</feature>
<dbReference type="EMBL" id="CAMAPE010000045">
    <property type="protein sequence ID" value="CAH9103730.1"/>
    <property type="molecule type" value="Genomic_DNA"/>
</dbReference>
<feature type="domain" description="SWIM-type" evidence="6">
    <location>
        <begin position="577"/>
        <end position="615"/>
    </location>
</feature>
<evidence type="ECO:0000256" key="2">
    <source>
        <dbReference type="ARBA" id="ARBA00022771"/>
    </source>
</evidence>
<proteinExistence type="predicted"/>
<dbReference type="PANTHER" id="PTHR47718">
    <property type="entry name" value="OS01G0519700 PROTEIN"/>
    <property type="match status" value="1"/>
</dbReference>
<evidence type="ECO:0000256" key="4">
    <source>
        <dbReference type="PROSITE-ProRule" id="PRU00325"/>
    </source>
</evidence>
<evidence type="ECO:0000313" key="8">
    <source>
        <dbReference type="Proteomes" id="UP001152484"/>
    </source>
</evidence>
<dbReference type="Pfam" id="PF04434">
    <property type="entry name" value="SWIM"/>
    <property type="match status" value="1"/>
</dbReference>
<feature type="region of interest" description="Disordered" evidence="5">
    <location>
        <begin position="1"/>
        <end position="60"/>
    </location>
</feature>
<evidence type="ECO:0000256" key="3">
    <source>
        <dbReference type="ARBA" id="ARBA00022833"/>
    </source>
</evidence>
<dbReference type="Pfam" id="PF03101">
    <property type="entry name" value="FAR1"/>
    <property type="match status" value="1"/>
</dbReference>
<evidence type="ECO:0000313" key="7">
    <source>
        <dbReference type="EMBL" id="CAH9103730.1"/>
    </source>
</evidence>
<dbReference type="SMART" id="SM00575">
    <property type="entry name" value="ZnF_PMZ"/>
    <property type="match status" value="1"/>
</dbReference>
<dbReference type="InterPro" id="IPR006564">
    <property type="entry name" value="Znf_PMZ"/>
</dbReference>
<evidence type="ECO:0000259" key="6">
    <source>
        <dbReference type="PROSITE" id="PS50966"/>
    </source>
</evidence>
<feature type="compositionally biased region" description="Basic and acidic residues" evidence="5">
    <location>
        <begin position="750"/>
        <end position="760"/>
    </location>
</feature>
<sequence length="896" mass="101785">MEEAAPLNEEPATPKEITYSGENAENICGSSSYDKSDEEGGSLSNGESEKSGDEHGAGMNLEDGEFKRISDLTPDEIRALQFGSEDEAYEFYSKYAKCHGFVVREHSVRRNKSNKLVTRHFVCNRQGLRNPKHLTRSDRKRGHRPLTRTNCDAKFHIRYKAKDSCWIVTCFQETHNHELTPSKYVHLLSAYRGMTDADKAQVDSLHSQGIRTCHIMGYMVAQKGGYNNVGFTKKDLYNYFDSKMCGDIKDGDVIAALSYLHGKADNDPMLYAKFSTTDDGRLRRIFWADGKSRSDFACFGDVLAFDTTYKKNKYNYPLVIFSGCNHHLQTSIFGCALVSDETTETYKWVLESFLEAMGNKHPNAVVTDSDGAMREAIKHVFPSAFHRLCAWHLHKNACENVKIPLFLKDFKTVMYANFTRDRFETFWKDMVVQHGLEGNSWVLKTYNNRYLWATAYLRDQFFGLFRTTSQCESINAIIKTYVKKKCSFFEFMHNFERALREFRNNEFVADFKSHFTTPVLTTSLQKIEQEAAQIFTDEIFQEVKNQIILGCALIVKERVVNGDELIFRLTKYCDLDSETNVVYHTSKLEFSCACKRFESRGIPCSHIICVMKEEHVDHIPHHLVLTRWTKNAKSAFMSSNSCESTDPDMMELARFGAYSGACIRFCKVAAKTSGLYNDVMDDILHLTEKYEMLEKKKLADPIGTEGSLVNHIGDPNMVKTKGAPKKNKSSMKRVRHCSNCGSTKHNARTCRNEKRKHENAFSHSDGSEFSTRSDHDGSRDCKSKKAKGSSQDLEKDGMIKGVCSSDGGHPILSHTQPMFQPKQPQIYEHGSSSQANLNFLNYAGVPFYPHNVQSVMVPPEVPIYPFNTQSGVNKSSSCLELLQQVIKNNGAHKSTP</sequence>
<dbReference type="AlphaFoldDB" id="A0A9P0ZM53"/>
<dbReference type="InterPro" id="IPR018289">
    <property type="entry name" value="MULE_transposase_dom"/>
</dbReference>
<gene>
    <name evidence="7" type="ORF">CEURO_LOCUS16245</name>
</gene>
<reference evidence="7" key="1">
    <citation type="submission" date="2022-07" db="EMBL/GenBank/DDBJ databases">
        <authorList>
            <person name="Macas J."/>
            <person name="Novak P."/>
            <person name="Neumann P."/>
        </authorList>
    </citation>
    <scope>NUCLEOTIDE SEQUENCE</scope>
</reference>
<comment type="caution">
    <text evidence="7">The sequence shown here is derived from an EMBL/GenBank/DDBJ whole genome shotgun (WGS) entry which is preliminary data.</text>
</comment>
<feature type="compositionally biased region" description="Basic and acidic residues" evidence="5">
    <location>
        <begin position="771"/>
        <end position="783"/>
    </location>
</feature>
<protein>
    <recommendedName>
        <fullName evidence="6">SWIM-type domain-containing protein</fullName>
    </recommendedName>
</protein>
<dbReference type="Proteomes" id="UP001152484">
    <property type="component" value="Unassembled WGS sequence"/>
</dbReference>
<feature type="compositionally biased region" description="Basic and acidic residues" evidence="5">
    <location>
        <begin position="47"/>
        <end position="56"/>
    </location>
</feature>
<evidence type="ECO:0000256" key="1">
    <source>
        <dbReference type="ARBA" id="ARBA00022723"/>
    </source>
</evidence>
<dbReference type="InterPro" id="IPR004330">
    <property type="entry name" value="FAR1_DNA_bnd_dom"/>
</dbReference>
<dbReference type="OrthoDB" id="1295349at2759"/>
<organism evidence="7 8">
    <name type="scientific">Cuscuta europaea</name>
    <name type="common">European dodder</name>
    <dbReference type="NCBI Taxonomy" id="41803"/>
    <lineage>
        <taxon>Eukaryota</taxon>
        <taxon>Viridiplantae</taxon>
        <taxon>Streptophyta</taxon>
        <taxon>Embryophyta</taxon>
        <taxon>Tracheophyta</taxon>
        <taxon>Spermatophyta</taxon>
        <taxon>Magnoliopsida</taxon>
        <taxon>eudicotyledons</taxon>
        <taxon>Gunneridae</taxon>
        <taxon>Pentapetalae</taxon>
        <taxon>asterids</taxon>
        <taxon>lamiids</taxon>
        <taxon>Solanales</taxon>
        <taxon>Convolvulaceae</taxon>
        <taxon>Cuscuteae</taxon>
        <taxon>Cuscuta</taxon>
        <taxon>Cuscuta subgen. Cuscuta</taxon>
    </lineage>
</organism>
<dbReference type="PANTHER" id="PTHR47718:SF15">
    <property type="entry name" value="PROTEIN FAR1-RELATED SEQUENCE 5-LIKE"/>
    <property type="match status" value="1"/>
</dbReference>
<dbReference type="GO" id="GO:0008270">
    <property type="term" value="F:zinc ion binding"/>
    <property type="evidence" value="ECO:0007669"/>
    <property type="project" value="UniProtKB-KW"/>
</dbReference>
<keyword evidence="3" id="KW-0862">Zinc</keyword>
<dbReference type="Pfam" id="PF10551">
    <property type="entry name" value="MULE"/>
    <property type="match status" value="1"/>
</dbReference>
<dbReference type="PROSITE" id="PS50966">
    <property type="entry name" value="ZF_SWIM"/>
    <property type="match status" value="1"/>
</dbReference>
<keyword evidence="2 4" id="KW-0863">Zinc-finger</keyword>
<feature type="compositionally biased region" description="Polar residues" evidence="5">
    <location>
        <begin position="20"/>
        <end position="33"/>
    </location>
</feature>
<dbReference type="InterPro" id="IPR007527">
    <property type="entry name" value="Znf_SWIM"/>
</dbReference>
<keyword evidence="8" id="KW-1185">Reference proteome</keyword>
<keyword evidence="1" id="KW-0479">Metal-binding</keyword>